<proteinExistence type="predicted"/>
<organism evidence="2 3">
    <name type="scientific">Methylobacterium ajmalii</name>
    <dbReference type="NCBI Taxonomy" id="2738439"/>
    <lineage>
        <taxon>Bacteria</taxon>
        <taxon>Pseudomonadati</taxon>
        <taxon>Pseudomonadota</taxon>
        <taxon>Alphaproteobacteria</taxon>
        <taxon>Hyphomicrobiales</taxon>
        <taxon>Methylobacteriaceae</taxon>
        <taxon>Methylobacterium</taxon>
    </lineage>
</organism>
<comment type="caution">
    <text evidence="2">The sequence shown here is derived from an EMBL/GenBank/DDBJ whole genome shotgun (WGS) entry which is preliminary data.</text>
</comment>
<dbReference type="InterPro" id="IPR009061">
    <property type="entry name" value="DNA-bd_dom_put_sf"/>
</dbReference>
<accession>A0ABV0A5B2</accession>
<evidence type="ECO:0000313" key="3">
    <source>
        <dbReference type="Proteomes" id="UP001407347"/>
    </source>
</evidence>
<dbReference type="SUPFAM" id="SSF46955">
    <property type="entry name" value="Putative DNA-binding domain"/>
    <property type="match status" value="1"/>
</dbReference>
<feature type="domain" description="Helix-turn-helix" evidence="1">
    <location>
        <begin position="15"/>
        <end position="65"/>
    </location>
</feature>
<dbReference type="Proteomes" id="UP001407347">
    <property type="component" value="Unassembled WGS sequence"/>
</dbReference>
<evidence type="ECO:0000313" key="2">
    <source>
        <dbReference type="EMBL" id="MEN3239023.1"/>
    </source>
</evidence>
<protein>
    <submittedName>
        <fullName evidence="2">Helix-turn-helix domain-containing protein</fullName>
    </submittedName>
</protein>
<reference evidence="2 3" key="1">
    <citation type="journal article" date="2023" name="PLoS ONE">
        <title>Complete genome assembly of Hawai'i environmental nontuberculous mycobacteria reveals unexpected co-isolation with methylobacteria.</title>
        <authorList>
            <person name="Hendrix J."/>
            <person name="Epperson L.E."/>
            <person name="Tong E.I."/>
            <person name="Chan Y.L."/>
            <person name="Hasan N.A."/>
            <person name="Dawrs S.N."/>
            <person name="Norton G.J."/>
            <person name="Virdi R."/>
            <person name="Crooks J.L."/>
            <person name="Chan E.D."/>
            <person name="Honda J.R."/>
            <person name="Strong M."/>
        </authorList>
    </citation>
    <scope>NUCLEOTIDE SEQUENCE [LARGE SCALE GENOMIC DNA]</scope>
    <source>
        <strain evidence="2 3">NJH_HI04-1</strain>
    </source>
</reference>
<dbReference type="EMBL" id="JAQYXP010000012">
    <property type="protein sequence ID" value="MEN3239023.1"/>
    <property type="molecule type" value="Genomic_DNA"/>
</dbReference>
<dbReference type="InterPro" id="IPR041657">
    <property type="entry name" value="HTH_17"/>
</dbReference>
<keyword evidence="3" id="KW-1185">Reference proteome</keyword>
<dbReference type="Gene3D" id="1.10.10.10">
    <property type="entry name" value="Winged helix-like DNA-binding domain superfamily/Winged helix DNA-binding domain"/>
    <property type="match status" value="1"/>
</dbReference>
<evidence type="ECO:0000259" key="1">
    <source>
        <dbReference type="Pfam" id="PF12728"/>
    </source>
</evidence>
<dbReference type="Pfam" id="PF12728">
    <property type="entry name" value="HTH_17"/>
    <property type="match status" value="1"/>
</dbReference>
<gene>
    <name evidence="2" type="ORF">PUR29_36920</name>
</gene>
<sequence>MAHLSDSAPACTDPLLTEAQAAHLLTLRQSTLQAWRHRGTGPTYIKLGASVRYRHSAILAWLNARTVRGEADLVTAGEVFTTAGGYGPGAALAASLAAAPGMAADKGARA</sequence>
<dbReference type="RefSeq" id="WP_346013968.1">
    <property type="nucleotide sequence ID" value="NZ_JAQYXP010000012.1"/>
</dbReference>
<dbReference type="InterPro" id="IPR036388">
    <property type="entry name" value="WH-like_DNA-bd_sf"/>
</dbReference>
<name>A0ABV0A5B2_9HYPH</name>